<evidence type="ECO:0000256" key="1">
    <source>
        <dbReference type="PROSITE-ProRule" id="PRU00278"/>
    </source>
</evidence>
<accession>A0ABN9UR93</accession>
<evidence type="ECO:0000313" key="6">
    <source>
        <dbReference type="Proteomes" id="UP001189429"/>
    </source>
</evidence>
<dbReference type="InterPro" id="IPR036457">
    <property type="entry name" value="PPM-type-like_dom_sf"/>
</dbReference>
<reference evidence="5" key="1">
    <citation type="submission" date="2023-10" db="EMBL/GenBank/DDBJ databases">
        <authorList>
            <person name="Chen Y."/>
            <person name="Shah S."/>
            <person name="Dougan E. K."/>
            <person name="Thang M."/>
            <person name="Chan C."/>
        </authorList>
    </citation>
    <scope>NUCLEOTIDE SEQUENCE [LARGE SCALE GENOMIC DNA]</scope>
</reference>
<feature type="compositionally biased region" description="Basic and acidic residues" evidence="2">
    <location>
        <begin position="316"/>
        <end position="328"/>
    </location>
</feature>
<dbReference type="InterPro" id="IPR000297">
    <property type="entry name" value="PPIase_PpiC"/>
</dbReference>
<feature type="region of interest" description="Disordered" evidence="2">
    <location>
        <begin position="168"/>
        <end position="191"/>
    </location>
</feature>
<feature type="domain" description="PPM-type phosphatase" evidence="4">
    <location>
        <begin position="1"/>
        <end position="259"/>
    </location>
</feature>
<dbReference type="Pfam" id="PF00481">
    <property type="entry name" value="PP2C"/>
    <property type="match status" value="1"/>
</dbReference>
<feature type="region of interest" description="Disordered" evidence="2">
    <location>
        <begin position="309"/>
        <end position="328"/>
    </location>
</feature>
<dbReference type="InterPro" id="IPR001932">
    <property type="entry name" value="PPM-type_phosphatase-like_dom"/>
</dbReference>
<proteinExistence type="predicted"/>
<dbReference type="PROSITE" id="PS50198">
    <property type="entry name" value="PPIC_PPIASE_2"/>
    <property type="match status" value="1"/>
</dbReference>
<dbReference type="Gene3D" id="3.60.40.10">
    <property type="entry name" value="PPM-type phosphatase domain"/>
    <property type="match status" value="1"/>
</dbReference>
<evidence type="ECO:0000259" key="3">
    <source>
        <dbReference type="PROSITE" id="PS50198"/>
    </source>
</evidence>
<dbReference type="Pfam" id="PF00639">
    <property type="entry name" value="Rotamase"/>
    <property type="match status" value="1"/>
</dbReference>
<keyword evidence="1" id="KW-0697">Rotamase</keyword>
<dbReference type="PANTHER" id="PTHR47992">
    <property type="entry name" value="PROTEIN PHOSPHATASE"/>
    <property type="match status" value="1"/>
</dbReference>
<dbReference type="Proteomes" id="UP001189429">
    <property type="component" value="Unassembled WGS sequence"/>
</dbReference>
<name>A0ABN9UR93_9DINO</name>
<evidence type="ECO:0000313" key="5">
    <source>
        <dbReference type="EMBL" id="CAK0861575.1"/>
    </source>
</evidence>
<feature type="region of interest" description="Disordered" evidence="2">
    <location>
        <begin position="267"/>
        <end position="292"/>
    </location>
</feature>
<dbReference type="SUPFAM" id="SSF81606">
    <property type="entry name" value="PP2C-like"/>
    <property type="match status" value="1"/>
</dbReference>
<dbReference type="PROSITE" id="PS51746">
    <property type="entry name" value="PPM_2"/>
    <property type="match status" value="1"/>
</dbReference>
<comment type="caution">
    <text evidence="5">The sequence shown here is derived from an EMBL/GenBank/DDBJ whole genome shotgun (WGS) entry which is preliminary data.</text>
</comment>
<keyword evidence="6" id="KW-1185">Reference proteome</keyword>
<dbReference type="SMART" id="SM00332">
    <property type="entry name" value="PP2Cc"/>
    <property type="match status" value="1"/>
</dbReference>
<sequence length="432" mass="45626">MIAKRTNSPLPRTGVFGDRAPVGLYALFDGQSCAGEPGPLAAEFCARNFHAKLLARLARVEEDSPAEADVEKALRDTFEDLDHELQTCTPEINDGCGAAVALLIGRWIFTAVLGRCSAVLCEADGPRLMPLALGGKGAAEPWPAWDGRSKGRGKASGLPVLQRSLGDRPVRAAQSGRGSGASLPDVRSTELQGPGSHPFLLLVSSPIAAVFRHQQLIESAPDFQAQPRAACGEIASRALEAHAGAAAASAQCTAVQVCFLPDRAGAKDDGKGVEAQPAAKKARSANAPGGSTQSMRLRHILVTFQEAGKEAPAADGRGEQHRQRARPDAEALIRSIMKAMRAAIRELKKTPKDSMELINLTTKRFSELAKEHSECETAKKGGVQCGDLGWLSPDDLASFGPGFKEVVTALAPGQLSDIAVSERGLHFVQRVA</sequence>
<keyword evidence="1" id="KW-0413">Isomerase</keyword>
<gene>
    <name evidence="5" type="ORF">PCOR1329_LOCUS50204</name>
</gene>
<feature type="domain" description="PpiC" evidence="3">
    <location>
        <begin position="292"/>
        <end position="432"/>
    </location>
</feature>
<dbReference type="InterPro" id="IPR015655">
    <property type="entry name" value="PP2C"/>
</dbReference>
<dbReference type="InterPro" id="IPR046357">
    <property type="entry name" value="PPIase_dom_sf"/>
</dbReference>
<organism evidence="5 6">
    <name type="scientific">Prorocentrum cordatum</name>
    <dbReference type="NCBI Taxonomy" id="2364126"/>
    <lineage>
        <taxon>Eukaryota</taxon>
        <taxon>Sar</taxon>
        <taxon>Alveolata</taxon>
        <taxon>Dinophyceae</taxon>
        <taxon>Prorocentrales</taxon>
        <taxon>Prorocentraceae</taxon>
        <taxon>Prorocentrum</taxon>
    </lineage>
</organism>
<dbReference type="SUPFAM" id="SSF54534">
    <property type="entry name" value="FKBP-like"/>
    <property type="match status" value="1"/>
</dbReference>
<evidence type="ECO:0008006" key="7">
    <source>
        <dbReference type="Google" id="ProtNLM"/>
    </source>
</evidence>
<evidence type="ECO:0000259" key="4">
    <source>
        <dbReference type="PROSITE" id="PS51746"/>
    </source>
</evidence>
<protein>
    <recommendedName>
        <fullName evidence="7">Peptidylprolyl isomerase</fullName>
    </recommendedName>
</protein>
<dbReference type="EMBL" id="CAUYUJ010016072">
    <property type="protein sequence ID" value="CAK0861575.1"/>
    <property type="molecule type" value="Genomic_DNA"/>
</dbReference>
<dbReference type="Gene3D" id="3.10.50.40">
    <property type="match status" value="1"/>
</dbReference>
<evidence type="ECO:0000256" key="2">
    <source>
        <dbReference type="SAM" id="MobiDB-lite"/>
    </source>
</evidence>